<evidence type="ECO:0008006" key="3">
    <source>
        <dbReference type="Google" id="ProtNLM"/>
    </source>
</evidence>
<accession>A0ABY3NCP2</accession>
<evidence type="ECO:0000313" key="2">
    <source>
        <dbReference type="Proteomes" id="UP000324513"/>
    </source>
</evidence>
<keyword evidence="2" id="KW-1185">Reference proteome</keyword>
<evidence type="ECO:0000313" key="1">
    <source>
        <dbReference type="EMBL" id="TYO88042.1"/>
    </source>
</evidence>
<comment type="caution">
    <text evidence="1">The sequence shown here is derived from an EMBL/GenBank/DDBJ whole genome shotgun (WGS) entry which is preliminary data.</text>
</comment>
<reference evidence="1 2" key="1">
    <citation type="submission" date="2019-07" db="EMBL/GenBank/DDBJ databases">
        <title>Genomic Encyclopedia of Archaeal and Bacterial Type Strains, Phase II (KMG-II): from individual species to whole genera.</title>
        <authorList>
            <person name="Goeker M."/>
        </authorList>
    </citation>
    <scope>NUCLEOTIDE SEQUENCE [LARGE SCALE GENOMIC DNA]</scope>
    <source>
        <strain evidence="1 2">DSM 14571</strain>
    </source>
</reference>
<organism evidence="1 2">
    <name type="scientific">Elizabethkingia miricola</name>
    <name type="common">Chryseobacterium miricola</name>
    <dbReference type="NCBI Taxonomy" id="172045"/>
    <lineage>
        <taxon>Bacteria</taxon>
        <taxon>Pseudomonadati</taxon>
        <taxon>Bacteroidota</taxon>
        <taxon>Flavobacteriia</taxon>
        <taxon>Flavobacteriales</taxon>
        <taxon>Weeksellaceae</taxon>
        <taxon>Elizabethkingia</taxon>
    </lineage>
</organism>
<sequence>MMDNNQNKNLGTFRIKGNWAEQARGLKRKFAELKDSDLQFEEGKEDELLRKLGQKLNKNREETIDIINKALVL</sequence>
<protein>
    <recommendedName>
        <fullName evidence="3">General stress protein CsbD</fullName>
    </recommendedName>
</protein>
<name>A0ABY3NCP2_ELIMR</name>
<gene>
    <name evidence="1" type="ORF">LX74_03404</name>
</gene>
<dbReference type="RefSeq" id="WP_317616874.1">
    <property type="nucleotide sequence ID" value="NZ_JAMBNL010000012.1"/>
</dbReference>
<dbReference type="Gene3D" id="1.10.1470.10">
    <property type="entry name" value="YjbJ"/>
    <property type="match status" value="1"/>
</dbReference>
<dbReference type="EMBL" id="VNHK01000014">
    <property type="protein sequence ID" value="TYO88042.1"/>
    <property type="molecule type" value="Genomic_DNA"/>
</dbReference>
<dbReference type="Proteomes" id="UP000324513">
    <property type="component" value="Unassembled WGS sequence"/>
</dbReference>
<dbReference type="SUPFAM" id="SSF69047">
    <property type="entry name" value="Hypothetical protein YjbJ"/>
    <property type="match status" value="1"/>
</dbReference>
<dbReference type="InterPro" id="IPR036629">
    <property type="entry name" value="YjbJ_sf"/>
</dbReference>
<proteinExistence type="predicted"/>